<proteinExistence type="inferred from homology"/>
<dbReference type="AlphaFoldDB" id="A0A0F9VCJ0"/>
<evidence type="ECO:0000256" key="9">
    <source>
        <dbReference type="ARBA" id="ARBA00023306"/>
    </source>
</evidence>
<dbReference type="FunFam" id="3.40.50.300:FF:000056">
    <property type="entry name" value="Cell division ATP-binding protein FtsE"/>
    <property type="match status" value="1"/>
</dbReference>
<dbReference type="Pfam" id="PF00005">
    <property type="entry name" value="ABC_tran"/>
    <property type="match status" value="1"/>
</dbReference>
<dbReference type="GO" id="GO:0005524">
    <property type="term" value="F:ATP binding"/>
    <property type="evidence" value="ECO:0007669"/>
    <property type="project" value="UniProtKB-KW"/>
</dbReference>
<evidence type="ECO:0000256" key="7">
    <source>
        <dbReference type="ARBA" id="ARBA00022840"/>
    </source>
</evidence>
<sequence length="226" mass="25455">MINFQNIAKIYSSTIVALEDVSFKIEKKEFVSIVGKSGAGKTTLLKLLLAQEKPSRGKVFFDNQDVHKIPSSKIPQYRRRIGSIFQDYKLFPNKTAYENVAYVLEVTGASDLEISQNVPQVLEIVGLSHRYSNFPPELSGGERQRVAIARALIHRPDVILADEPTGNLDPYHTREIIHLLSRINEMGTTIILATHNKEVVNTLSKRVITIEKGTILRDDKIGRFTL</sequence>
<feature type="domain" description="ABC transporter" evidence="10">
    <location>
        <begin position="2"/>
        <end position="226"/>
    </location>
</feature>
<evidence type="ECO:0000256" key="3">
    <source>
        <dbReference type="ARBA" id="ARBA00020019"/>
    </source>
</evidence>
<dbReference type="GO" id="GO:0016887">
    <property type="term" value="F:ATP hydrolysis activity"/>
    <property type="evidence" value="ECO:0007669"/>
    <property type="project" value="InterPro"/>
</dbReference>
<evidence type="ECO:0000256" key="6">
    <source>
        <dbReference type="ARBA" id="ARBA00022741"/>
    </source>
</evidence>
<dbReference type="InterPro" id="IPR005286">
    <property type="entry name" value="Cell_div_FtsE"/>
</dbReference>
<dbReference type="InterPro" id="IPR003439">
    <property type="entry name" value="ABC_transporter-like_ATP-bd"/>
</dbReference>
<organism evidence="11">
    <name type="scientific">marine sediment metagenome</name>
    <dbReference type="NCBI Taxonomy" id="412755"/>
    <lineage>
        <taxon>unclassified sequences</taxon>
        <taxon>metagenomes</taxon>
        <taxon>ecological metagenomes</taxon>
    </lineage>
</organism>
<protein>
    <recommendedName>
        <fullName evidence="3">Cell division ATP-binding protein FtsE</fullName>
    </recommendedName>
</protein>
<dbReference type="PROSITE" id="PS50893">
    <property type="entry name" value="ABC_TRANSPORTER_2"/>
    <property type="match status" value="1"/>
</dbReference>
<dbReference type="GO" id="GO:0022857">
    <property type="term" value="F:transmembrane transporter activity"/>
    <property type="evidence" value="ECO:0007669"/>
    <property type="project" value="TreeGrafter"/>
</dbReference>
<dbReference type="SUPFAM" id="SSF52540">
    <property type="entry name" value="P-loop containing nucleoside triphosphate hydrolases"/>
    <property type="match status" value="1"/>
</dbReference>
<evidence type="ECO:0000256" key="5">
    <source>
        <dbReference type="ARBA" id="ARBA00022618"/>
    </source>
</evidence>
<dbReference type="PANTHER" id="PTHR24220:SF470">
    <property type="entry name" value="CELL DIVISION ATP-BINDING PROTEIN FTSE"/>
    <property type="match status" value="1"/>
</dbReference>
<accession>A0A0F9VCJ0</accession>
<comment type="similarity">
    <text evidence="2">Belongs to the ABC transporter superfamily.</text>
</comment>
<gene>
    <name evidence="11" type="ORF">LCGC14_0103220</name>
</gene>
<dbReference type="InterPro" id="IPR027417">
    <property type="entry name" value="P-loop_NTPase"/>
</dbReference>
<keyword evidence="6" id="KW-0547">Nucleotide-binding</keyword>
<keyword evidence="8" id="KW-0472">Membrane</keyword>
<dbReference type="InterPro" id="IPR015854">
    <property type="entry name" value="ABC_transpr_LolD-like"/>
</dbReference>
<dbReference type="InterPro" id="IPR003593">
    <property type="entry name" value="AAA+_ATPase"/>
</dbReference>
<evidence type="ECO:0000256" key="2">
    <source>
        <dbReference type="ARBA" id="ARBA00005417"/>
    </source>
</evidence>
<evidence type="ECO:0000256" key="4">
    <source>
        <dbReference type="ARBA" id="ARBA00022475"/>
    </source>
</evidence>
<evidence type="ECO:0000256" key="8">
    <source>
        <dbReference type="ARBA" id="ARBA00023136"/>
    </source>
</evidence>
<dbReference type="PANTHER" id="PTHR24220">
    <property type="entry name" value="IMPORT ATP-BINDING PROTEIN"/>
    <property type="match status" value="1"/>
</dbReference>
<evidence type="ECO:0000259" key="10">
    <source>
        <dbReference type="PROSITE" id="PS50893"/>
    </source>
</evidence>
<dbReference type="Gene3D" id="3.40.50.300">
    <property type="entry name" value="P-loop containing nucleotide triphosphate hydrolases"/>
    <property type="match status" value="1"/>
</dbReference>
<keyword evidence="4" id="KW-1003">Cell membrane</keyword>
<comment type="caution">
    <text evidence="11">The sequence shown here is derived from an EMBL/GenBank/DDBJ whole genome shotgun (WGS) entry which is preliminary data.</text>
</comment>
<reference evidence="11" key="1">
    <citation type="journal article" date="2015" name="Nature">
        <title>Complex archaea that bridge the gap between prokaryotes and eukaryotes.</title>
        <authorList>
            <person name="Spang A."/>
            <person name="Saw J.H."/>
            <person name="Jorgensen S.L."/>
            <person name="Zaremba-Niedzwiedzka K."/>
            <person name="Martijn J."/>
            <person name="Lind A.E."/>
            <person name="van Eijk R."/>
            <person name="Schleper C."/>
            <person name="Guy L."/>
            <person name="Ettema T.J."/>
        </authorList>
    </citation>
    <scope>NUCLEOTIDE SEQUENCE</scope>
</reference>
<dbReference type="NCBIfam" id="TIGR02673">
    <property type="entry name" value="FtsE"/>
    <property type="match status" value="1"/>
</dbReference>
<keyword evidence="9" id="KW-0131">Cell cycle</keyword>
<dbReference type="EMBL" id="LAZR01000029">
    <property type="protein sequence ID" value="KKO02871.1"/>
    <property type="molecule type" value="Genomic_DNA"/>
</dbReference>
<evidence type="ECO:0000256" key="1">
    <source>
        <dbReference type="ARBA" id="ARBA00004202"/>
    </source>
</evidence>
<evidence type="ECO:0000313" key="11">
    <source>
        <dbReference type="EMBL" id="KKO02871.1"/>
    </source>
</evidence>
<dbReference type="PROSITE" id="PS00211">
    <property type="entry name" value="ABC_TRANSPORTER_1"/>
    <property type="match status" value="1"/>
</dbReference>
<keyword evidence="5" id="KW-0132">Cell division</keyword>
<keyword evidence="7" id="KW-0067">ATP-binding</keyword>
<dbReference type="GO" id="GO:0005886">
    <property type="term" value="C:plasma membrane"/>
    <property type="evidence" value="ECO:0007669"/>
    <property type="project" value="UniProtKB-SubCell"/>
</dbReference>
<dbReference type="GO" id="GO:0051301">
    <property type="term" value="P:cell division"/>
    <property type="evidence" value="ECO:0007669"/>
    <property type="project" value="UniProtKB-KW"/>
</dbReference>
<comment type="subcellular location">
    <subcellularLocation>
        <location evidence="1">Cell membrane</location>
        <topology evidence="1">Peripheral membrane protein</topology>
    </subcellularLocation>
</comment>
<dbReference type="SMART" id="SM00382">
    <property type="entry name" value="AAA"/>
    <property type="match status" value="1"/>
</dbReference>
<dbReference type="InterPro" id="IPR017871">
    <property type="entry name" value="ABC_transporter-like_CS"/>
</dbReference>
<name>A0A0F9VCJ0_9ZZZZ</name>